<evidence type="ECO:0000313" key="10">
    <source>
        <dbReference type="Proteomes" id="UP001549291"/>
    </source>
</evidence>
<keyword evidence="10" id="KW-1185">Reference proteome</keyword>
<evidence type="ECO:0000256" key="6">
    <source>
        <dbReference type="ARBA" id="ARBA00023125"/>
    </source>
</evidence>
<protein>
    <recommendedName>
        <fullName evidence="8">Abasic site processing protein</fullName>
        <ecNumber evidence="8">3.4.-.-</ecNumber>
    </recommendedName>
</protein>
<evidence type="ECO:0000256" key="8">
    <source>
        <dbReference type="RuleBase" id="RU364100"/>
    </source>
</evidence>
<dbReference type="Gene3D" id="6.10.250.570">
    <property type="match status" value="1"/>
</dbReference>
<comment type="caution">
    <text evidence="9">The sequence shown here is derived from an EMBL/GenBank/DDBJ whole genome shotgun (WGS) entry which is preliminary data.</text>
</comment>
<gene>
    <name evidence="9" type="ORF">ABIF63_001367</name>
</gene>
<name>A0ABV2RK02_BRAJP</name>
<organism evidence="9 10">
    <name type="scientific">Bradyrhizobium japonicum</name>
    <dbReference type="NCBI Taxonomy" id="375"/>
    <lineage>
        <taxon>Bacteria</taxon>
        <taxon>Pseudomonadati</taxon>
        <taxon>Pseudomonadota</taxon>
        <taxon>Alphaproteobacteria</taxon>
        <taxon>Hyphomicrobiales</taxon>
        <taxon>Nitrobacteraceae</taxon>
        <taxon>Bradyrhizobium</taxon>
    </lineage>
</organism>
<evidence type="ECO:0000256" key="4">
    <source>
        <dbReference type="ARBA" id="ARBA00022801"/>
    </source>
</evidence>
<evidence type="ECO:0000256" key="5">
    <source>
        <dbReference type="ARBA" id="ARBA00023124"/>
    </source>
</evidence>
<dbReference type="SUPFAM" id="SSF143081">
    <property type="entry name" value="BB1717-like"/>
    <property type="match status" value="1"/>
</dbReference>
<dbReference type="EMBL" id="JBEPTQ010000002">
    <property type="protein sequence ID" value="MET4717261.1"/>
    <property type="molecule type" value="Genomic_DNA"/>
</dbReference>
<dbReference type="InterPro" id="IPR003738">
    <property type="entry name" value="SRAP"/>
</dbReference>
<proteinExistence type="inferred from homology"/>
<evidence type="ECO:0000256" key="2">
    <source>
        <dbReference type="ARBA" id="ARBA00022670"/>
    </source>
</evidence>
<keyword evidence="2 8" id="KW-0645">Protease</keyword>
<dbReference type="Gene3D" id="3.90.1680.20">
    <property type="match status" value="2"/>
</dbReference>
<dbReference type="PANTHER" id="PTHR13604">
    <property type="entry name" value="DC12-RELATED"/>
    <property type="match status" value="1"/>
</dbReference>
<keyword evidence="5" id="KW-0190">Covalent protein-DNA linkage</keyword>
<evidence type="ECO:0000256" key="7">
    <source>
        <dbReference type="ARBA" id="ARBA00023239"/>
    </source>
</evidence>
<sequence>MNLPVRIGMDTSKSVFQLHGVDENEVEFVFDHHQPRRYQRAVPRRQPLRRQPRADARRLPDYKAPIVRNGADGRDLATARWGMPSSGQALLQATKKRADKLQAKGKTVDFKELLRMEPDGGTTNIRNVKSKHWTRWLGVENRCVVPFNSFSEFNKAEGGDIWFALDETRPLACFAGIWTNWTSVRKVKEGETTNDLYAFLTTEANAEVFAIHPKAMPVILTTPEEIESWMTAPLEEALKLQRPLPGGTLRIVARGVKEDQAAAA</sequence>
<comment type="similarity">
    <text evidence="1 8">Belongs to the SOS response-associated peptidase family.</text>
</comment>
<keyword evidence="3" id="KW-0227">DNA damage</keyword>
<dbReference type="Pfam" id="PF02586">
    <property type="entry name" value="SRAP"/>
    <property type="match status" value="1"/>
</dbReference>
<accession>A0ABV2RK02</accession>
<reference evidence="9 10" key="1">
    <citation type="submission" date="2024-06" db="EMBL/GenBank/DDBJ databases">
        <title>Genomic Encyclopedia of Type Strains, Phase V (KMG-V): Genome sequencing to study the core and pangenomes of soil and plant-associated prokaryotes.</title>
        <authorList>
            <person name="Whitman W."/>
        </authorList>
    </citation>
    <scope>NUCLEOTIDE SEQUENCE [LARGE SCALE GENOMIC DNA]</scope>
    <source>
        <strain evidence="9 10">USDA 160</strain>
    </source>
</reference>
<dbReference type="EC" id="3.4.-.-" evidence="8"/>
<evidence type="ECO:0000256" key="1">
    <source>
        <dbReference type="ARBA" id="ARBA00008136"/>
    </source>
</evidence>
<evidence type="ECO:0000313" key="9">
    <source>
        <dbReference type="EMBL" id="MET4717261.1"/>
    </source>
</evidence>
<dbReference type="Proteomes" id="UP001549291">
    <property type="component" value="Unassembled WGS sequence"/>
</dbReference>
<dbReference type="InterPro" id="IPR036590">
    <property type="entry name" value="SRAP-like"/>
</dbReference>
<evidence type="ECO:0000256" key="3">
    <source>
        <dbReference type="ARBA" id="ARBA00022763"/>
    </source>
</evidence>
<keyword evidence="6" id="KW-0238">DNA-binding</keyword>
<dbReference type="PANTHER" id="PTHR13604:SF0">
    <property type="entry name" value="ABASIC SITE PROCESSING PROTEIN HMCES"/>
    <property type="match status" value="1"/>
</dbReference>
<keyword evidence="4 8" id="KW-0378">Hydrolase</keyword>
<keyword evidence="7" id="KW-0456">Lyase</keyword>